<comment type="caution">
    <text evidence="7">The sequence shown here is derived from an EMBL/GenBank/DDBJ whole genome shotgun (WGS) entry which is preliminary data.</text>
</comment>
<dbReference type="AlphaFoldDB" id="A0A7W6RFC7"/>
<dbReference type="Pfam" id="PF01418">
    <property type="entry name" value="HTH_6"/>
    <property type="match status" value="1"/>
</dbReference>
<dbReference type="PANTHER" id="PTHR30514:SF18">
    <property type="entry name" value="RPIR-FAMILY TRANSCRIPTIONAL REGULATOR"/>
    <property type="match status" value="1"/>
</dbReference>
<evidence type="ECO:0000259" key="5">
    <source>
        <dbReference type="PROSITE" id="PS51071"/>
    </source>
</evidence>
<feature type="domain" description="HTH rpiR-type" evidence="5">
    <location>
        <begin position="52"/>
        <end position="128"/>
    </location>
</feature>
<reference evidence="7 8" key="1">
    <citation type="submission" date="2020-08" db="EMBL/GenBank/DDBJ databases">
        <title>Genome sequencing of Purple Non-Sulfur Bacteria from various extreme environments.</title>
        <authorList>
            <person name="Mayer M."/>
        </authorList>
    </citation>
    <scope>NUCLEOTIDE SEQUENCE [LARGE SCALE GENOMIC DNA]</scope>
    <source>
        <strain evidence="7 8">JA131</strain>
    </source>
</reference>
<keyword evidence="8" id="KW-1185">Reference proteome</keyword>
<dbReference type="InterPro" id="IPR001347">
    <property type="entry name" value="SIS_dom"/>
</dbReference>
<dbReference type="CDD" id="cd05013">
    <property type="entry name" value="SIS_RpiR"/>
    <property type="match status" value="1"/>
</dbReference>
<gene>
    <name evidence="7" type="ORF">GGD89_002637</name>
</gene>
<feature type="compositionally biased region" description="Low complexity" evidence="4">
    <location>
        <begin position="33"/>
        <end position="46"/>
    </location>
</feature>
<feature type="domain" description="SIS" evidence="6">
    <location>
        <begin position="180"/>
        <end position="321"/>
    </location>
</feature>
<dbReference type="InterPro" id="IPR036388">
    <property type="entry name" value="WH-like_DNA-bd_sf"/>
</dbReference>
<keyword evidence="1" id="KW-0805">Transcription regulation</keyword>
<dbReference type="PROSITE" id="PS51464">
    <property type="entry name" value="SIS"/>
    <property type="match status" value="1"/>
</dbReference>
<dbReference type="RefSeq" id="WP_184045966.1">
    <property type="nucleotide sequence ID" value="NZ_JACIGK010000020.1"/>
</dbReference>
<dbReference type="Gene3D" id="1.10.10.10">
    <property type="entry name" value="Winged helix-like DNA-binding domain superfamily/Winged helix DNA-binding domain"/>
    <property type="match status" value="1"/>
</dbReference>
<evidence type="ECO:0000313" key="7">
    <source>
        <dbReference type="EMBL" id="MBB4266999.1"/>
    </source>
</evidence>
<dbReference type="GO" id="GO:0003700">
    <property type="term" value="F:DNA-binding transcription factor activity"/>
    <property type="evidence" value="ECO:0007669"/>
    <property type="project" value="InterPro"/>
</dbReference>
<name>A0A7W6RFC7_9PROT</name>
<dbReference type="InterPro" id="IPR035472">
    <property type="entry name" value="RpiR-like_SIS"/>
</dbReference>
<dbReference type="PANTHER" id="PTHR30514">
    <property type="entry name" value="GLUCOKINASE"/>
    <property type="match status" value="1"/>
</dbReference>
<sequence>MDEGITDKTDRTDKGGGDGGRGGGGGNGDDDVGPTGATAPHGAPAGSAQALTHISERIQQTHAALSPQLRQAARYVLAHPEDVALTSMRRLAEHAGVKPSTMVRLARALGFDGYDAFREPYRLWLRGGESAFVARARTLQERGRGEAGSPGTLLEDMTAADMAALRETVGAANVTALTRARDMICEARTVFVLGLRSCYALASFFHYAYSIVHGNAVLVDSHAGTLFDRLARGDPADVALVIGFRPYTHDSVRATDMAADQGVRVIALTDSLVSPLAERASQVLLTDTASPSYFQSLVPALAQIQALLALVVAEGGDATLAAITETEHQLDIMDAYWQEPKRRRRPS</sequence>
<dbReference type="SUPFAM" id="SSF53697">
    <property type="entry name" value="SIS domain"/>
    <property type="match status" value="1"/>
</dbReference>
<evidence type="ECO:0000256" key="4">
    <source>
        <dbReference type="SAM" id="MobiDB-lite"/>
    </source>
</evidence>
<dbReference type="InterPro" id="IPR000281">
    <property type="entry name" value="HTH_RpiR"/>
</dbReference>
<dbReference type="PROSITE" id="PS51071">
    <property type="entry name" value="HTH_RPIR"/>
    <property type="match status" value="1"/>
</dbReference>
<dbReference type="GO" id="GO:1901135">
    <property type="term" value="P:carbohydrate derivative metabolic process"/>
    <property type="evidence" value="ECO:0007669"/>
    <property type="project" value="InterPro"/>
</dbReference>
<feature type="compositionally biased region" description="Gly residues" evidence="4">
    <location>
        <begin position="17"/>
        <end position="27"/>
    </location>
</feature>
<dbReference type="SUPFAM" id="SSF46689">
    <property type="entry name" value="Homeodomain-like"/>
    <property type="match status" value="1"/>
</dbReference>
<evidence type="ECO:0000259" key="6">
    <source>
        <dbReference type="PROSITE" id="PS51464"/>
    </source>
</evidence>
<dbReference type="Gene3D" id="3.40.50.10490">
    <property type="entry name" value="Glucose-6-phosphate isomerase like protein, domain 1"/>
    <property type="match status" value="1"/>
</dbReference>
<dbReference type="EMBL" id="JACIGK010000020">
    <property type="protein sequence ID" value="MBB4266999.1"/>
    <property type="molecule type" value="Genomic_DNA"/>
</dbReference>
<dbReference type="Proteomes" id="UP000554286">
    <property type="component" value="Unassembled WGS sequence"/>
</dbReference>
<dbReference type="InterPro" id="IPR046348">
    <property type="entry name" value="SIS_dom_sf"/>
</dbReference>
<dbReference type="Pfam" id="PF01380">
    <property type="entry name" value="SIS"/>
    <property type="match status" value="1"/>
</dbReference>
<feature type="region of interest" description="Disordered" evidence="4">
    <location>
        <begin position="1"/>
        <end position="48"/>
    </location>
</feature>
<proteinExistence type="predicted"/>
<dbReference type="InterPro" id="IPR047640">
    <property type="entry name" value="RpiR-like"/>
</dbReference>
<dbReference type="GO" id="GO:0003677">
    <property type="term" value="F:DNA binding"/>
    <property type="evidence" value="ECO:0007669"/>
    <property type="project" value="UniProtKB-KW"/>
</dbReference>
<dbReference type="InterPro" id="IPR009057">
    <property type="entry name" value="Homeodomain-like_sf"/>
</dbReference>
<evidence type="ECO:0000313" key="8">
    <source>
        <dbReference type="Proteomes" id="UP000554286"/>
    </source>
</evidence>
<evidence type="ECO:0000256" key="3">
    <source>
        <dbReference type="ARBA" id="ARBA00023163"/>
    </source>
</evidence>
<evidence type="ECO:0000256" key="1">
    <source>
        <dbReference type="ARBA" id="ARBA00023015"/>
    </source>
</evidence>
<keyword evidence="3" id="KW-0804">Transcription</keyword>
<keyword evidence="2 7" id="KW-0238">DNA-binding</keyword>
<evidence type="ECO:0000256" key="2">
    <source>
        <dbReference type="ARBA" id="ARBA00023125"/>
    </source>
</evidence>
<dbReference type="GO" id="GO:0097367">
    <property type="term" value="F:carbohydrate derivative binding"/>
    <property type="evidence" value="ECO:0007669"/>
    <property type="project" value="InterPro"/>
</dbReference>
<accession>A0A7W6RFC7</accession>
<feature type="compositionally biased region" description="Basic and acidic residues" evidence="4">
    <location>
        <begin position="1"/>
        <end position="16"/>
    </location>
</feature>
<protein>
    <submittedName>
        <fullName evidence="7">DNA-binding MurR/RpiR family transcriptional regulator</fullName>
    </submittedName>
</protein>
<organism evidence="7 8">
    <name type="scientific">Roseospira visakhapatnamensis</name>
    <dbReference type="NCBI Taxonomy" id="390880"/>
    <lineage>
        <taxon>Bacteria</taxon>
        <taxon>Pseudomonadati</taxon>
        <taxon>Pseudomonadota</taxon>
        <taxon>Alphaproteobacteria</taxon>
        <taxon>Rhodospirillales</taxon>
        <taxon>Rhodospirillaceae</taxon>
        <taxon>Roseospira</taxon>
    </lineage>
</organism>